<dbReference type="SUPFAM" id="SSF52540">
    <property type="entry name" value="P-loop containing nucleoside triphosphate hydrolases"/>
    <property type="match status" value="1"/>
</dbReference>
<feature type="domain" description="ORC1/DEAH AAA+ ATPase" evidence="1">
    <location>
        <begin position="44"/>
        <end position="167"/>
    </location>
</feature>
<dbReference type="InterPro" id="IPR027417">
    <property type="entry name" value="P-loop_NTPase"/>
</dbReference>
<dbReference type="Pfam" id="PF13401">
    <property type="entry name" value="AAA_22"/>
    <property type="match status" value="1"/>
</dbReference>
<organism evidence="2 3">
    <name type="scientific">candidate division CSSED10-310 bacterium</name>
    <dbReference type="NCBI Taxonomy" id="2855610"/>
    <lineage>
        <taxon>Bacteria</taxon>
        <taxon>Bacteria division CSSED10-310</taxon>
    </lineage>
</organism>
<sequence length="267" mass="29727">MIDVAAHFGLCAIPFGKLPPSRAFTSSDLTIVTEKLRCLELVGGIAVCIGEPGVGKTYAIEAWETKLCADSTTVVWIDDPGCHIYSFLRRCVLGLNLKPLHNVDTLWQQFHTAFMKHHETNKHLIFIVDEAHQLPLTVLDQIRRLTNLARAGTASLSFVLIGHRELLSPFTTTKLNALRRRLTTVITIQGLSADEFEPYIQHHLTVAGTEKTLFSDTALKRLWNGTRGVPRLINTLALHCLLAVARNGGDRVDQAMAEAIFRQEELL</sequence>
<dbReference type="EMBL" id="JBHPBY010000537">
    <property type="protein sequence ID" value="MFC1853573.1"/>
    <property type="molecule type" value="Genomic_DNA"/>
</dbReference>
<evidence type="ECO:0000259" key="1">
    <source>
        <dbReference type="Pfam" id="PF13401"/>
    </source>
</evidence>
<dbReference type="InterPro" id="IPR052026">
    <property type="entry name" value="ExeA_AAA_ATPase_DNA-bind"/>
</dbReference>
<comment type="caution">
    <text evidence="2">The sequence shown here is derived from an EMBL/GenBank/DDBJ whole genome shotgun (WGS) entry which is preliminary data.</text>
</comment>
<accession>A0ABV6Z5G3</accession>
<dbReference type="PANTHER" id="PTHR35894:SF1">
    <property type="entry name" value="PHOSPHORIBULOKINASE _ URIDINE KINASE FAMILY"/>
    <property type="match status" value="1"/>
</dbReference>
<dbReference type="InterPro" id="IPR049945">
    <property type="entry name" value="AAA_22"/>
</dbReference>
<evidence type="ECO:0000313" key="2">
    <source>
        <dbReference type="EMBL" id="MFC1853573.1"/>
    </source>
</evidence>
<dbReference type="Gene3D" id="3.40.50.300">
    <property type="entry name" value="P-loop containing nucleotide triphosphate hydrolases"/>
    <property type="match status" value="1"/>
</dbReference>
<protein>
    <submittedName>
        <fullName evidence="2">ExeA family protein</fullName>
    </submittedName>
</protein>
<keyword evidence="3" id="KW-1185">Reference proteome</keyword>
<evidence type="ECO:0000313" key="3">
    <source>
        <dbReference type="Proteomes" id="UP001594351"/>
    </source>
</evidence>
<gene>
    <name evidence="2" type="ORF">ACFL27_25580</name>
</gene>
<reference evidence="2 3" key="1">
    <citation type="submission" date="2024-09" db="EMBL/GenBank/DDBJ databases">
        <title>Laminarin stimulates single cell rates of sulfate reduction while oxygen inhibits transcriptomic activity in coastal marine sediment.</title>
        <authorList>
            <person name="Lindsay M."/>
            <person name="Orcutt B."/>
            <person name="Emerson D."/>
            <person name="Stepanauskas R."/>
            <person name="D'Angelo T."/>
        </authorList>
    </citation>
    <scope>NUCLEOTIDE SEQUENCE [LARGE SCALE GENOMIC DNA]</scope>
    <source>
        <strain evidence="2">SAG AM-311-K15</strain>
    </source>
</reference>
<proteinExistence type="predicted"/>
<name>A0ABV6Z5G3_UNCC1</name>
<dbReference type="PANTHER" id="PTHR35894">
    <property type="entry name" value="GENERAL SECRETION PATHWAY PROTEIN A-RELATED"/>
    <property type="match status" value="1"/>
</dbReference>
<dbReference type="Proteomes" id="UP001594351">
    <property type="component" value="Unassembled WGS sequence"/>
</dbReference>